<gene>
    <name evidence="1" type="ORF">O181_032295</name>
</gene>
<accession>A0A9Q3H833</accession>
<dbReference type="Proteomes" id="UP000765509">
    <property type="component" value="Unassembled WGS sequence"/>
</dbReference>
<comment type="caution">
    <text evidence="1">The sequence shown here is derived from an EMBL/GenBank/DDBJ whole genome shotgun (WGS) entry which is preliminary data.</text>
</comment>
<keyword evidence="2" id="KW-1185">Reference proteome</keyword>
<reference evidence="1" key="1">
    <citation type="submission" date="2021-03" db="EMBL/GenBank/DDBJ databases">
        <title>Draft genome sequence of rust myrtle Austropuccinia psidii MF-1, a brazilian biotype.</title>
        <authorList>
            <person name="Quecine M.C."/>
            <person name="Pachon D.M.R."/>
            <person name="Bonatelli M.L."/>
            <person name="Correr F.H."/>
            <person name="Franceschini L.M."/>
            <person name="Leite T.F."/>
            <person name="Margarido G.R.A."/>
            <person name="Almeida C.A."/>
            <person name="Ferrarezi J.A."/>
            <person name="Labate C.A."/>
        </authorList>
    </citation>
    <scope>NUCLEOTIDE SEQUENCE</scope>
    <source>
        <strain evidence="1">MF-1</strain>
    </source>
</reference>
<evidence type="ECO:0008006" key="3">
    <source>
        <dbReference type="Google" id="ProtNLM"/>
    </source>
</evidence>
<evidence type="ECO:0000313" key="2">
    <source>
        <dbReference type="Proteomes" id="UP000765509"/>
    </source>
</evidence>
<organism evidence="1 2">
    <name type="scientific">Austropuccinia psidii MF-1</name>
    <dbReference type="NCBI Taxonomy" id="1389203"/>
    <lineage>
        <taxon>Eukaryota</taxon>
        <taxon>Fungi</taxon>
        <taxon>Dikarya</taxon>
        <taxon>Basidiomycota</taxon>
        <taxon>Pucciniomycotina</taxon>
        <taxon>Pucciniomycetes</taxon>
        <taxon>Pucciniales</taxon>
        <taxon>Sphaerophragmiaceae</taxon>
        <taxon>Austropuccinia</taxon>
    </lineage>
</organism>
<dbReference type="AlphaFoldDB" id="A0A9Q3H833"/>
<protein>
    <recommendedName>
        <fullName evidence="3">Integrase zinc-binding domain-containing protein</fullName>
    </recommendedName>
</protein>
<proteinExistence type="predicted"/>
<dbReference type="EMBL" id="AVOT02011657">
    <property type="protein sequence ID" value="MBW0492580.1"/>
    <property type="molecule type" value="Genomic_DNA"/>
</dbReference>
<sequence length="117" mass="13630">MLFSILGGAGNTPLPPLVTGVINNSKLVTPDSPLQVLPHFNPTQEELPHWLRQHKDNKFFPIDRLLYHREKHTSPFKMVERDYIFLILQECHDCPYMGNMSEDRTKEMVASTAWWPK</sequence>
<dbReference type="Gene3D" id="1.10.340.70">
    <property type="match status" value="1"/>
</dbReference>
<name>A0A9Q3H833_9BASI</name>
<evidence type="ECO:0000313" key="1">
    <source>
        <dbReference type="EMBL" id="MBW0492580.1"/>
    </source>
</evidence>